<keyword evidence="2" id="KW-0274">FAD</keyword>
<feature type="domain" description="FAD-binding" evidence="5">
    <location>
        <begin position="79"/>
        <end position="125"/>
    </location>
</feature>
<dbReference type="Gene3D" id="3.50.50.60">
    <property type="entry name" value="FAD/NAD(P)-binding domain"/>
    <property type="match status" value="1"/>
</dbReference>
<dbReference type="InterPro" id="IPR002938">
    <property type="entry name" value="FAD-bd"/>
</dbReference>
<dbReference type="SUPFAM" id="SSF51905">
    <property type="entry name" value="FAD/NAD(P)-binding domain"/>
    <property type="match status" value="1"/>
</dbReference>
<keyword evidence="7" id="KW-1185">Reference proteome</keyword>
<dbReference type="PANTHER" id="PTHR46972:SF1">
    <property type="entry name" value="FAD DEPENDENT OXIDOREDUCTASE DOMAIN-CONTAINING PROTEIN"/>
    <property type="match status" value="1"/>
</dbReference>
<sequence>MAHREKGGTLHAYITLTKPQDWFAAVDFTDAVAAAARIAQEYDGWAPELTALITAGRTAPVLRPLHALPDGHRWDRVPGVTLLGDAAHLTAPNGEGANLAMQDGAELGQALAAHPDDIETALTAYERGLFPRGAAAAAAAPRNPTPQELIRFFTGWKS</sequence>
<dbReference type="InterPro" id="IPR036188">
    <property type="entry name" value="FAD/NAD-bd_sf"/>
</dbReference>
<dbReference type="Pfam" id="PF01494">
    <property type="entry name" value="FAD_binding_3"/>
    <property type="match status" value="1"/>
</dbReference>
<dbReference type="GO" id="GO:0004497">
    <property type="term" value="F:monooxygenase activity"/>
    <property type="evidence" value="ECO:0007669"/>
    <property type="project" value="UniProtKB-KW"/>
</dbReference>
<proteinExistence type="predicted"/>
<evidence type="ECO:0000313" key="6">
    <source>
        <dbReference type="EMBL" id="MBB5101150.1"/>
    </source>
</evidence>
<dbReference type="PANTHER" id="PTHR46972">
    <property type="entry name" value="MONOOXYGENASE ASQM-RELATED"/>
    <property type="match status" value="1"/>
</dbReference>
<evidence type="ECO:0000256" key="3">
    <source>
        <dbReference type="ARBA" id="ARBA00023002"/>
    </source>
</evidence>
<gene>
    <name evidence="6" type="ORF">FHS40_000203</name>
</gene>
<protein>
    <submittedName>
        <fullName evidence="6">2-polyprenyl-6-methoxyphenol hydroxylase-like FAD-dependent oxidoreductase</fullName>
    </submittedName>
</protein>
<dbReference type="Proteomes" id="UP000549009">
    <property type="component" value="Unassembled WGS sequence"/>
</dbReference>
<name>A0A7W8APS9_STRST</name>
<keyword evidence="3" id="KW-0560">Oxidoreductase</keyword>
<keyword evidence="1" id="KW-0285">Flavoprotein</keyword>
<dbReference type="AlphaFoldDB" id="A0A7W8APS9"/>
<accession>A0A7W8APS9</accession>
<dbReference type="GO" id="GO:0071949">
    <property type="term" value="F:FAD binding"/>
    <property type="evidence" value="ECO:0007669"/>
    <property type="project" value="InterPro"/>
</dbReference>
<keyword evidence="4" id="KW-0503">Monooxygenase</keyword>
<evidence type="ECO:0000256" key="2">
    <source>
        <dbReference type="ARBA" id="ARBA00022827"/>
    </source>
</evidence>
<evidence type="ECO:0000259" key="5">
    <source>
        <dbReference type="Pfam" id="PF01494"/>
    </source>
</evidence>
<evidence type="ECO:0000256" key="1">
    <source>
        <dbReference type="ARBA" id="ARBA00022630"/>
    </source>
</evidence>
<dbReference type="EMBL" id="JACHJD010000001">
    <property type="protein sequence ID" value="MBB5101150.1"/>
    <property type="molecule type" value="Genomic_DNA"/>
</dbReference>
<organism evidence="6 7">
    <name type="scientific">Streptomyces spectabilis</name>
    <dbReference type="NCBI Taxonomy" id="68270"/>
    <lineage>
        <taxon>Bacteria</taxon>
        <taxon>Bacillati</taxon>
        <taxon>Actinomycetota</taxon>
        <taxon>Actinomycetes</taxon>
        <taxon>Kitasatosporales</taxon>
        <taxon>Streptomycetaceae</taxon>
        <taxon>Streptomyces</taxon>
    </lineage>
</organism>
<evidence type="ECO:0000313" key="7">
    <source>
        <dbReference type="Proteomes" id="UP000549009"/>
    </source>
</evidence>
<reference evidence="6 7" key="1">
    <citation type="submission" date="2020-08" db="EMBL/GenBank/DDBJ databases">
        <title>Genomic Encyclopedia of Type Strains, Phase III (KMG-III): the genomes of soil and plant-associated and newly described type strains.</title>
        <authorList>
            <person name="Whitman W."/>
        </authorList>
    </citation>
    <scope>NUCLEOTIDE SEQUENCE [LARGE SCALE GENOMIC DNA]</scope>
    <source>
        <strain evidence="6 7">CECT 3146</strain>
    </source>
</reference>
<evidence type="ECO:0000256" key="4">
    <source>
        <dbReference type="ARBA" id="ARBA00023033"/>
    </source>
</evidence>
<comment type="caution">
    <text evidence="6">The sequence shown here is derived from an EMBL/GenBank/DDBJ whole genome shotgun (WGS) entry which is preliminary data.</text>
</comment>